<gene>
    <name evidence="12" type="ORF">NEMVEDRAFT_v1g121396</name>
</gene>
<name>A7SKA1_NEMVE</name>
<dbReference type="Pfam" id="PF04139">
    <property type="entry name" value="Rad9"/>
    <property type="match status" value="1"/>
</dbReference>
<dbReference type="EMBL" id="DS469685">
    <property type="protein sequence ID" value="EDO35858.1"/>
    <property type="molecule type" value="Genomic_DNA"/>
</dbReference>
<evidence type="ECO:0000256" key="4">
    <source>
        <dbReference type="ARBA" id="ARBA00022722"/>
    </source>
</evidence>
<evidence type="ECO:0000256" key="9">
    <source>
        <dbReference type="ARBA" id="ARBA00059283"/>
    </source>
</evidence>
<evidence type="ECO:0000256" key="7">
    <source>
        <dbReference type="ARBA" id="ARBA00022839"/>
    </source>
</evidence>
<dbReference type="SUPFAM" id="SSF55979">
    <property type="entry name" value="DNA clamp"/>
    <property type="match status" value="1"/>
</dbReference>
<dbReference type="Proteomes" id="UP000001593">
    <property type="component" value="Unassembled WGS sequence"/>
</dbReference>
<evidence type="ECO:0000256" key="5">
    <source>
        <dbReference type="ARBA" id="ARBA00022763"/>
    </source>
</evidence>
<dbReference type="InterPro" id="IPR046938">
    <property type="entry name" value="DNA_clamp_sf"/>
</dbReference>
<dbReference type="PANTHER" id="PTHR15237">
    <property type="entry name" value="DNA REPAIR PROTEIN RAD9"/>
    <property type="match status" value="1"/>
</dbReference>
<evidence type="ECO:0000256" key="10">
    <source>
        <dbReference type="ARBA" id="ARBA00069752"/>
    </source>
</evidence>
<dbReference type="FunFam" id="3.70.10.10:FF:000005">
    <property type="entry name" value="Cell cycle checkpoint control protein"/>
    <property type="match status" value="1"/>
</dbReference>
<comment type="subcellular location">
    <subcellularLocation>
        <location evidence="1">Nucleus</location>
    </subcellularLocation>
</comment>
<evidence type="ECO:0000256" key="3">
    <source>
        <dbReference type="ARBA" id="ARBA00022553"/>
    </source>
</evidence>
<comment type="function">
    <text evidence="9">Component of the 9-1-1 cell-cycle checkpoint response complex that plays a major role in DNA repair. The 9-1-1 complex is recruited to DNA lesion upon damage by the RAD17-replication factor C (RFC) clamp loader complex. Acts then as a sliding clamp platform on DNA for several proteins involved in long-patch base excision repair (LP-BER). The 9-1-1 complex stimulates DNA polymerase beta (POLB) activity by increasing its affinity for the 3'-OH end of the primer-template and stabilizes POLB to those sites where LP-BER proceeds; endonuclease FEN1 cleavage activity on substrates with double, nick, or gap flaps of distinct sequences and lengths; and DNA ligase I (LIG1) on long-patch base excision repair substrates. The 9-1-1 complex is necessary for the recruitment of RHNO1 to sites of double-stranded breaks (DSB) occurring during the S phase. RAD9A possesses 3'-&gt;5' double stranded DNA exonuclease activity.</text>
</comment>
<dbReference type="GO" id="GO:0030896">
    <property type="term" value="C:checkpoint clamp complex"/>
    <property type="evidence" value="ECO:0000318"/>
    <property type="project" value="GO_Central"/>
</dbReference>
<keyword evidence="5" id="KW-0227">DNA damage</keyword>
<evidence type="ECO:0000256" key="1">
    <source>
        <dbReference type="ARBA" id="ARBA00004123"/>
    </source>
</evidence>
<dbReference type="Gene3D" id="3.70.10.10">
    <property type="match status" value="1"/>
</dbReference>
<comment type="similarity">
    <text evidence="2">Belongs to the rad9 family.</text>
</comment>
<evidence type="ECO:0000256" key="6">
    <source>
        <dbReference type="ARBA" id="ARBA00022801"/>
    </source>
</evidence>
<dbReference type="eggNOG" id="KOG2810">
    <property type="taxonomic scope" value="Eukaryota"/>
</dbReference>
<dbReference type="GO" id="GO:0031573">
    <property type="term" value="P:mitotic intra-S DNA damage checkpoint signaling"/>
    <property type="evidence" value="ECO:0000318"/>
    <property type="project" value="GO_Central"/>
</dbReference>
<sequence length="237" mass="26785">MRSIIPGRAVKSFAKAVHCLSKIGEELYLEALPDGIAIRTVNQSRSAYACFMFHSCFFLSYDDGRDELPDSSQVDDMVKCKIAMKSCLSAFKSVNTLEKSVDKCQIDLSIKEARLVFLFYCKHGITKTYNLTFQECESLQAVFTKDLCPNFISAQARLLNETVYNFPNNLDELTLSVNPELLKATNYAEDEPDLNKVIRTEMTLVRDEFDNYQIGAILSFAEFAGYPVNIHFETAGK</sequence>
<evidence type="ECO:0000256" key="8">
    <source>
        <dbReference type="ARBA" id="ARBA00023242"/>
    </source>
</evidence>
<dbReference type="AlphaFoldDB" id="A7SKA1"/>
<dbReference type="PhylomeDB" id="A7SKA1"/>
<evidence type="ECO:0000256" key="11">
    <source>
        <dbReference type="ARBA" id="ARBA00079896"/>
    </source>
</evidence>
<dbReference type="HOGENOM" id="CLU_049242_0_0_1"/>
<dbReference type="InterPro" id="IPR007268">
    <property type="entry name" value="Rad9/Ddc1"/>
</dbReference>
<dbReference type="STRING" id="45351.A7SKA1"/>
<dbReference type="GO" id="GO:0071479">
    <property type="term" value="P:cellular response to ionizing radiation"/>
    <property type="evidence" value="ECO:0000318"/>
    <property type="project" value="GO_Central"/>
</dbReference>
<dbReference type="FunCoup" id="A7SKA1">
    <property type="interactions" value="702"/>
</dbReference>
<reference evidence="12 13" key="1">
    <citation type="journal article" date="2007" name="Science">
        <title>Sea anemone genome reveals ancestral eumetazoan gene repertoire and genomic organization.</title>
        <authorList>
            <person name="Putnam N.H."/>
            <person name="Srivastava M."/>
            <person name="Hellsten U."/>
            <person name="Dirks B."/>
            <person name="Chapman J."/>
            <person name="Salamov A."/>
            <person name="Terry A."/>
            <person name="Shapiro H."/>
            <person name="Lindquist E."/>
            <person name="Kapitonov V.V."/>
            <person name="Jurka J."/>
            <person name="Genikhovich G."/>
            <person name="Grigoriev I.V."/>
            <person name="Lucas S.M."/>
            <person name="Steele R.E."/>
            <person name="Finnerty J.R."/>
            <person name="Technau U."/>
            <person name="Martindale M.Q."/>
            <person name="Rokhsar D.S."/>
        </authorList>
    </citation>
    <scope>NUCLEOTIDE SEQUENCE [LARGE SCALE GENOMIC DNA]</scope>
    <source>
        <strain evidence="13">CH2 X CH6</strain>
    </source>
</reference>
<evidence type="ECO:0000313" key="12">
    <source>
        <dbReference type="EMBL" id="EDO35858.1"/>
    </source>
</evidence>
<dbReference type="InParanoid" id="A7SKA1"/>
<keyword evidence="7" id="KW-0269">Exonuclease</keyword>
<organism evidence="12 13">
    <name type="scientific">Nematostella vectensis</name>
    <name type="common">Starlet sea anemone</name>
    <dbReference type="NCBI Taxonomy" id="45351"/>
    <lineage>
        <taxon>Eukaryota</taxon>
        <taxon>Metazoa</taxon>
        <taxon>Cnidaria</taxon>
        <taxon>Anthozoa</taxon>
        <taxon>Hexacorallia</taxon>
        <taxon>Actiniaria</taxon>
        <taxon>Edwardsiidae</taxon>
        <taxon>Nematostella</taxon>
    </lineage>
</organism>
<dbReference type="GO" id="GO:0006281">
    <property type="term" value="P:DNA repair"/>
    <property type="evidence" value="ECO:0000318"/>
    <property type="project" value="GO_Central"/>
</dbReference>
<keyword evidence="3" id="KW-0597">Phosphoprotein</keyword>
<keyword evidence="8" id="KW-0539">Nucleus</keyword>
<keyword evidence="6" id="KW-0378">Hydrolase</keyword>
<keyword evidence="13" id="KW-1185">Reference proteome</keyword>
<accession>A7SKA1</accession>
<dbReference type="PANTHER" id="PTHR15237:SF0">
    <property type="entry name" value="CELL CYCLE CHECKPOINT CONTROL PROTEIN"/>
    <property type="match status" value="1"/>
</dbReference>
<protein>
    <recommendedName>
        <fullName evidence="10">Cell cycle checkpoint control protein RAD9A</fullName>
    </recommendedName>
    <alternativeName>
        <fullName evidence="11">DNA repair exonuclease rad9 homolog A</fullName>
    </alternativeName>
</protein>
<dbReference type="GO" id="GO:0004527">
    <property type="term" value="F:exonuclease activity"/>
    <property type="evidence" value="ECO:0007669"/>
    <property type="project" value="UniProtKB-KW"/>
</dbReference>
<evidence type="ECO:0000256" key="2">
    <source>
        <dbReference type="ARBA" id="ARBA00008494"/>
    </source>
</evidence>
<evidence type="ECO:0000313" key="13">
    <source>
        <dbReference type="Proteomes" id="UP000001593"/>
    </source>
</evidence>
<proteinExistence type="inferred from homology"/>
<dbReference type="GO" id="GO:0000076">
    <property type="term" value="P:DNA replication checkpoint signaling"/>
    <property type="evidence" value="ECO:0000318"/>
    <property type="project" value="GO_Central"/>
</dbReference>
<keyword evidence="4" id="KW-0540">Nuclease</keyword>